<sequence length="141" mass="15933">MAEMPIPKVIMVVDDSQTVRNIMALILHRLGYQSVRVRSAMEALTTLTELVPDLIFLDITLPGMDGLDVCKVIKENQRTKHVPVVMLSGSDQVFDKVMGRLAGAADYVTKPFEPDTIRQCVETHCGRGLRVREGLWKKRRR</sequence>
<evidence type="ECO:0000259" key="3">
    <source>
        <dbReference type="PROSITE" id="PS50110"/>
    </source>
</evidence>
<name>A0A937W6Y0_UNCTE</name>
<proteinExistence type="predicted"/>
<comment type="caution">
    <text evidence="4">The sequence shown here is derived from an EMBL/GenBank/DDBJ whole genome shotgun (WGS) entry which is preliminary data.</text>
</comment>
<evidence type="ECO:0000313" key="5">
    <source>
        <dbReference type="Proteomes" id="UP000712673"/>
    </source>
</evidence>
<feature type="domain" description="Response regulatory" evidence="3">
    <location>
        <begin position="9"/>
        <end position="125"/>
    </location>
</feature>
<reference evidence="4" key="1">
    <citation type="submission" date="2019-03" db="EMBL/GenBank/DDBJ databases">
        <title>Lake Tanganyika Metagenome-Assembled Genomes (MAGs).</title>
        <authorList>
            <person name="Tran P."/>
        </authorList>
    </citation>
    <scope>NUCLEOTIDE SEQUENCE</scope>
    <source>
        <strain evidence="4">K_DeepCast_65m_m2_066</strain>
    </source>
</reference>
<accession>A0A937W6Y0</accession>
<protein>
    <submittedName>
        <fullName evidence="4">Response regulator</fullName>
    </submittedName>
</protein>
<dbReference type="PANTHER" id="PTHR44591">
    <property type="entry name" value="STRESS RESPONSE REGULATOR PROTEIN 1"/>
    <property type="match status" value="1"/>
</dbReference>
<dbReference type="SUPFAM" id="SSF52172">
    <property type="entry name" value="CheY-like"/>
    <property type="match status" value="1"/>
</dbReference>
<dbReference type="PANTHER" id="PTHR44591:SF3">
    <property type="entry name" value="RESPONSE REGULATORY DOMAIN-CONTAINING PROTEIN"/>
    <property type="match status" value="1"/>
</dbReference>
<dbReference type="PROSITE" id="PS50110">
    <property type="entry name" value="RESPONSE_REGULATORY"/>
    <property type="match status" value="1"/>
</dbReference>
<dbReference type="Gene3D" id="3.40.50.2300">
    <property type="match status" value="1"/>
</dbReference>
<dbReference type="InterPro" id="IPR001789">
    <property type="entry name" value="Sig_transdc_resp-reg_receiver"/>
</dbReference>
<dbReference type="InterPro" id="IPR050595">
    <property type="entry name" value="Bact_response_regulator"/>
</dbReference>
<feature type="modified residue" description="4-aspartylphosphate" evidence="2">
    <location>
        <position position="58"/>
    </location>
</feature>
<dbReference type="GO" id="GO:0000160">
    <property type="term" value="P:phosphorelay signal transduction system"/>
    <property type="evidence" value="ECO:0007669"/>
    <property type="project" value="InterPro"/>
</dbReference>
<dbReference type="EMBL" id="VGLS01000806">
    <property type="protein sequence ID" value="MBM3226151.1"/>
    <property type="molecule type" value="Genomic_DNA"/>
</dbReference>
<evidence type="ECO:0000256" key="2">
    <source>
        <dbReference type="PROSITE-ProRule" id="PRU00169"/>
    </source>
</evidence>
<keyword evidence="1 2" id="KW-0597">Phosphoprotein</keyword>
<dbReference type="Pfam" id="PF00072">
    <property type="entry name" value="Response_reg"/>
    <property type="match status" value="1"/>
</dbReference>
<evidence type="ECO:0000313" key="4">
    <source>
        <dbReference type="EMBL" id="MBM3226151.1"/>
    </source>
</evidence>
<gene>
    <name evidence="4" type="ORF">FJZ47_20480</name>
</gene>
<dbReference type="SMART" id="SM00448">
    <property type="entry name" value="REC"/>
    <property type="match status" value="1"/>
</dbReference>
<dbReference type="AlphaFoldDB" id="A0A937W6Y0"/>
<dbReference type="InterPro" id="IPR011006">
    <property type="entry name" value="CheY-like_superfamily"/>
</dbReference>
<organism evidence="4 5">
    <name type="scientific">Tectimicrobiota bacterium</name>
    <dbReference type="NCBI Taxonomy" id="2528274"/>
    <lineage>
        <taxon>Bacteria</taxon>
        <taxon>Pseudomonadati</taxon>
        <taxon>Nitrospinota/Tectimicrobiota group</taxon>
        <taxon>Candidatus Tectimicrobiota</taxon>
    </lineage>
</organism>
<evidence type="ECO:0000256" key="1">
    <source>
        <dbReference type="ARBA" id="ARBA00022553"/>
    </source>
</evidence>
<dbReference type="Proteomes" id="UP000712673">
    <property type="component" value="Unassembled WGS sequence"/>
</dbReference>